<sequence>MSGKIDILNNNDNKSTIISNNMKKTNSGSKVIPKKRGRRPKKIIENDNEQVRKEITETNTLHNEPAMIVRLNINPSKLKLKTTSSEIKNNESNKSNNEDDLSDGMFKNDIPKDTICNKCTRNEKIIMELRKKLEKYERQNKTDKIYKIYINKLNIISAKGKKVSIEKTHLKCWWDCHPFDHLPCFLPELFHNETYHVRGCFCSFNCALAYNLYFLKDSKIHMRKTLVFKMYKEMHNLKYDNIVSIKEAPPREILEDFSEDGISIEEFRKSFTIPKNYIVFTPPIKPIHSIVEEHNINNTDENKEYVLERSKPLSKKGSIISSMKIDIDDD</sequence>
<proteinExistence type="predicted"/>
<protein>
    <recommendedName>
        <fullName evidence="3">MYM-type domain-containing protein</fullName>
    </recommendedName>
</protein>
<evidence type="ECO:0008006" key="3">
    <source>
        <dbReference type="Google" id="ProtNLM"/>
    </source>
</evidence>
<evidence type="ECO:0000256" key="1">
    <source>
        <dbReference type="SAM" id="MobiDB-lite"/>
    </source>
</evidence>
<dbReference type="EMBL" id="MN740556">
    <property type="protein sequence ID" value="QHU33175.1"/>
    <property type="molecule type" value="Genomic_DNA"/>
</dbReference>
<evidence type="ECO:0000313" key="2">
    <source>
        <dbReference type="EMBL" id="QHU33175.1"/>
    </source>
</evidence>
<organism evidence="2">
    <name type="scientific">viral metagenome</name>
    <dbReference type="NCBI Taxonomy" id="1070528"/>
    <lineage>
        <taxon>unclassified sequences</taxon>
        <taxon>metagenomes</taxon>
        <taxon>organismal metagenomes</taxon>
    </lineage>
</organism>
<reference evidence="2" key="1">
    <citation type="journal article" date="2020" name="Nature">
        <title>Giant virus diversity and host interactions through global metagenomics.</title>
        <authorList>
            <person name="Schulz F."/>
            <person name="Roux S."/>
            <person name="Paez-Espino D."/>
            <person name="Jungbluth S."/>
            <person name="Walsh D.A."/>
            <person name="Denef V.J."/>
            <person name="McMahon K.D."/>
            <person name="Konstantinidis K.T."/>
            <person name="Eloe-Fadrosh E.A."/>
            <person name="Kyrpides N.C."/>
            <person name="Woyke T."/>
        </authorList>
    </citation>
    <scope>NUCLEOTIDE SEQUENCE</scope>
    <source>
        <strain evidence="2">GVMAG-S-1014582-52</strain>
    </source>
</reference>
<feature type="region of interest" description="Disordered" evidence="1">
    <location>
        <begin position="1"/>
        <end position="38"/>
    </location>
</feature>
<name>A0A6C0LT39_9ZZZZ</name>
<feature type="compositionally biased region" description="Polar residues" evidence="1">
    <location>
        <begin position="8"/>
        <end position="29"/>
    </location>
</feature>
<accession>A0A6C0LT39</accession>
<feature type="compositionally biased region" description="Low complexity" evidence="1">
    <location>
        <begin position="84"/>
        <end position="95"/>
    </location>
</feature>
<dbReference type="AlphaFoldDB" id="A0A6C0LT39"/>
<feature type="region of interest" description="Disordered" evidence="1">
    <location>
        <begin position="82"/>
        <end position="105"/>
    </location>
</feature>